<dbReference type="AlphaFoldDB" id="A0A8J7VQK2"/>
<organism evidence="1">
    <name type="scientific">Coralloluteibacterium stylophorae</name>
    <dbReference type="NCBI Taxonomy" id="1776034"/>
    <lineage>
        <taxon>Bacteria</taxon>
        <taxon>Pseudomonadati</taxon>
        <taxon>Pseudomonadota</taxon>
        <taxon>Gammaproteobacteria</taxon>
        <taxon>Lysobacterales</taxon>
        <taxon>Lysobacteraceae</taxon>
        <taxon>Coralloluteibacterium</taxon>
    </lineage>
</organism>
<reference evidence="2 3" key="1">
    <citation type="journal article" date="2021" name="Microbiol. Resour. Announc.">
        <title>Draft Genome Sequence of Coralloluteibacterium stylophorae LMG 29479T.</title>
        <authorList>
            <person name="Karlyshev A.V."/>
            <person name="Kudryashova E.B."/>
            <person name="Ariskina E.V."/>
            <person name="Conroy A.P."/>
            <person name="Abidueva E.Y."/>
        </authorList>
    </citation>
    <scope>NUCLEOTIDE SEQUENCE [LARGE SCALE GENOMIC DNA]</scope>
    <source>
        <strain evidence="2 3">LMG 29479</strain>
    </source>
</reference>
<dbReference type="EMBL" id="JAGQFT020000001">
    <property type="protein sequence ID" value="MBS7455551.1"/>
    <property type="molecule type" value="Genomic_DNA"/>
</dbReference>
<accession>A0A8J7VQK2</accession>
<reference evidence="1" key="2">
    <citation type="submission" date="2021-04" db="EMBL/GenBank/DDBJ databases">
        <authorList>
            <person name="Karlyshev A.V."/>
        </authorList>
    </citation>
    <scope>NUCLEOTIDE SEQUENCE</scope>
    <source>
        <strain evidence="1">LMG 29479</strain>
    </source>
</reference>
<sequence>MATTPSIDSCIAACTACQRICIETVGHCLARGGAYAEPKHVNLLLACADICATSANTMLRDVELHTATCAACAQLCGACASACEGMDDDEAMPRCAEACRRCESECAAMSGE</sequence>
<dbReference type="Proteomes" id="UP000675747">
    <property type="component" value="Unassembled WGS sequence"/>
</dbReference>
<comment type="caution">
    <text evidence="1">The sequence shown here is derived from an EMBL/GenBank/DDBJ whole genome shotgun (WGS) entry which is preliminary data.</text>
</comment>
<dbReference type="EMBL" id="JAGQFT010000004">
    <property type="protein sequence ID" value="MBR0561180.1"/>
    <property type="molecule type" value="Genomic_DNA"/>
</dbReference>
<name>A0A8J7VQK2_9GAMM</name>
<dbReference type="RefSeq" id="WP_211925145.1">
    <property type="nucleotide sequence ID" value="NZ_JAGQFT020000001.1"/>
</dbReference>
<dbReference type="PANTHER" id="PTHR37310:SF1">
    <property type="entry name" value="CYTOPLASMIC PROTEIN"/>
    <property type="match status" value="1"/>
</dbReference>
<evidence type="ECO:0000313" key="2">
    <source>
        <dbReference type="EMBL" id="MBS7455551.1"/>
    </source>
</evidence>
<keyword evidence="3" id="KW-1185">Reference proteome</keyword>
<dbReference type="InterPro" id="IPR044543">
    <property type="entry name" value="YHJQ-like"/>
</dbReference>
<dbReference type="Pfam" id="PF03860">
    <property type="entry name" value="Csp"/>
    <property type="match status" value="1"/>
</dbReference>
<evidence type="ECO:0000313" key="3">
    <source>
        <dbReference type="Proteomes" id="UP000675747"/>
    </source>
</evidence>
<dbReference type="Gene3D" id="1.20.1270.360">
    <property type="match status" value="1"/>
</dbReference>
<dbReference type="PANTHER" id="PTHR37310">
    <property type="entry name" value="CYTOPLASMIC PROTEIN-RELATED"/>
    <property type="match status" value="1"/>
</dbReference>
<evidence type="ECO:0000313" key="1">
    <source>
        <dbReference type="EMBL" id="MBR0561180.1"/>
    </source>
</evidence>
<proteinExistence type="predicted"/>
<dbReference type="InterPro" id="IPR005560">
    <property type="entry name" value="Csp_YhjQ"/>
</dbReference>
<dbReference type="CDD" id="cd08026">
    <property type="entry name" value="DUF326"/>
    <property type="match status" value="1"/>
</dbReference>
<gene>
    <name evidence="2" type="ORF">KB893_000175</name>
    <name evidence="1" type="ORF">KB893_01400</name>
</gene>
<protein>
    <submittedName>
        <fullName evidence="1">Four-helix bundle copper-binding protein</fullName>
    </submittedName>
</protein>